<feature type="transmembrane region" description="Helical" evidence="9">
    <location>
        <begin position="368"/>
        <end position="386"/>
    </location>
</feature>
<accession>A0A481P067</accession>
<dbReference type="CDD" id="cd03213">
    <property type="entry name" value="ABCG_EPDR"/>
    <property type="match status" value="1"/>
</dbReference>
<dbReference type="FunFam" id="3.40.50.300:FF:001077">
    <property type="entry name" value="Uncharacterized protein, isoform A"/>
    <property type="match status" value="1"/>
</dbReference>
<keyword evidence="4 9" id="KW-0812">Transmembrane</keyword>
<dbReference type="InterPro" id="IPR013525">
    <property type="entry name" value="ABC2_TM"/>
</dbReference>
<evidence type="ECO:0000256" key="1">
    <source>
        <dbReference type="ARBA" id="ARBA00004141"/>
    </source>
</evidence>
<dbReference type="PANTHER" id="PTHR48041:SF105">
    <property type="entry name" value="FI02074P"/>
    <property type="match status" value="1"/>
</dbReference>
<keyword evidence="7 9" id="KW-1133">Transmembrane helix</keyword>
<dbReference type="GO" id="GO:0016887">
    <property type="term" value="F:ATP hydrolysis activity"/>
    <property type="evidence" value="ECO:0007669"/>
    <property type="project" value="InterPro"/>
</dbReference>
<dbReference type="GO" id="GO:0005524">
    <property type="term" value="F:ATP binding"/>
    <property type="evidence" value="ECO:0007669"/>
    <property type="project" value="UniProtKB-KW"/>
</dbReference>
<evidence type="ECO:0000256" key="2">
    <source>
        <dbReference type="ARBA" id="ARBA00005814"/>
    </source>
</evidence>
<reference evidence="11" key="1">
    <citation type="journal article" date="2019" name="Front. Physiol.">
        <title>Protective and Detoxifying Enzyme Activity and ABCG Subfamily Gene Expression in Sogatella furcifera Under Insecticide Stress.</title>
        <authorList>
            <person name="Zhou C."/>
            <person name="Yang H."/>
            <person name="Wang Z."/>
            <person name="Long G.Y."/>
            <person name="Jin D.C."/>
        </authorList>
    </citation>
    <scope>NUCLEOTIDE SEQUENCE</scope>
</reference>
<evidence type="ECO:0000256" key="4">
    <source>
        <dbReference type="ARBA" id="ARBA00022692"/>
    </source>
</evidence>
<dbReference type="SMART" id="SM00382">
    <property type="entry name" value="AAA"/>
    <property type="match status" value="1"/>
</dbReference>
<dbReference type="EMBL" id="MH481845">
    <property type="protein sequence ID" value="QAV55732.1"/>
    <property type="molecule type" value="mRNA"/>
</dbReference>
<keyword evidence="5" id="KW-0547">Nucleotide-binding</keyword>
<feature type="transmembrane region" description="Helical" evidence="9">
    <location>
        <begin position="507"/>
        <end position="525"/>
    </location>
</feature>
<dbReference type="InterPro" id="IPR027417">
    <property type="entry name" value="P-loop_NTPase"/>
</dbReference>
<keyword evidence="3" id="KW-0813">Transport</keyword>
<feature type="transmembrane region" description="Helical" evidence="9">
    <location>
        <begin position="440"/>
        <end position="465"/>
    </location>
</feature>
<dbReference type="AlphaFoldDB" id="A0A481P067"/>
<dbReference type="InterPro" id="IPR017871">
    <property type="entry name" value="ABC_transporter-like_CS"/>
</dbReference>
<evidence type="ECO:0000259" key="10">
    <source>
        <dbReference type="PROSITE" id="PS50893"/>
    </source>
</evidence>
<feature type="domain" description="ABC transporter" evidence="10">
    <location>
        <begin position="3"/>
        <end position="244"/>
    </location>
</feature>
<feature type="transmembrane region" description="Helical" evidence="9">
    <location>
        <begin position="537"/>
        <end position="557"/>
    </location>
</feature>
<dbReference type="InterPro" id="IPR003593">
    <property type="entry name" value="AAA+_ATPase"/>
</dbReference>
<dbReference type="PROSITE" id="PS00211">
    <property type="entry name" value="ABC_TRANSPORTER_1"/>
    <property type="match status" value="1"/>
</dbReference>
<name>A0A481P067_SOGFU</name>
<dbReference type="SUPFAM" id="SSF52540">
    <property type="entry name" value="P-loop containing nucleoside triphosphate hydrolases"/>
    <property type="match status" value="1"/>
</dbReference>
<evidence type="ECO:0000256" key="5">
    <source>
        <dbReference type="ARBA" id="ARBA00022741"/>
    </source>
</evidence>
<organism evidence="11">
    <name type="scientific">Sogatella furcifera</name>
    <name type="common">White-backed planthopper</name>
    <dbReference type="NCBI Taxonomy" id="113103"/>
    <lineage>
        <taxon>Eukaryota</taxon>
        <taxon>Metazoa</taxon>
        <taxon>Ecdysozoa</taxon>
        <taxon>Arthropoda</taxon>
        <taxon>Hexapoda</taxon>
        <taxon>Insecta</taxon>
        <taxon>Pterygota</taxon>
        <taxon>Neoptera</taxon>
        <taxon>Paraneoptera</taxon>
        <taxon>Hemiptera</taxon>
        <taxon>Auchenorrhyncha</taxon>
        <taxon>Fulgoroidea</taxon>
        <taxon>Delphacidae</taxon>
        <taxon>Delphacinae</taxon>
        <taxon>Sogatella</taxon>
    </lineage>
</organism>
<evidence type="ECO:0000256" key="9">
    <source>
        <dbReference type="SAM" id="Phobius"/>
    </source>
</evidence>
<dbReference type="Pfam" id="PF01061">
    <property type="entry name" value="ABC2_membrane"/>
    <property type="match status" value="1"/>
</dbReference>
<comment type="similarity">
    <text evidence="2">Belongs to the ABC transporter superfamily. ABCG family. Eye pigment precursor importer (TC 3.A.1.204) subfamily.</text>
</comment>
<dbReference type="GO" id="GO:0005886">
    <property type="term" value="C:plasma membrane"/>
    <property type="evidence" value="ECO:0007669"/>
    <property type="project" value="TreeGrafter"/>
</dbReference>
<evidence type="ECO:0000256" key="8">
    <source>
        <dbReference type="ARBA" id="ARBA00023136"/>
    </source>
</evidence>
<sequence>MDVEFEDLTVRVKSSWFQRESGRRILKGVSGKFKAGQLSAILGPSGAGKSSLLNAISGYRSEGVSGRLKLNGVHRDEARFRKMSCYIQQEDLLQPMLTLQEVMNFAALLKLPPGTGYKQRRAVISDIQGILGLIECRHTRTEALSGGQKKRLSIALELINNPPVLFLDEPTSGLDNVSTSYTLKLLSTLAHQGRTIVCTIHQPSASLFQMFDHVYVLAAGLCVYQGVTGELVPFLSSVGLHCPRHYNPADFVIEMTDGEDEDNIKRLSSAIKNGKVVQLTPADAKKSIPDFPQLPIEGLPMERLPIGGLPLEEKLVAVSGYGEKYVDMDNGICLTCRADSSAWLEFCTLFRRMFLQIMRNKTGLKIQFYHHLVCSLAVGIVFWGKARDGNQFFNHMKFCMGIILFHAYTQCMVPVLTFPFEVKLLKKEHFNRWYRLTPYYMALQLSKVPTMTLFSQLFLTIVYVMSGLPLEFYRFFVFSVVGVMTAFVAEGWGLAIGSVFNVTNGSAVGPMTIAPFLGFAIYGFDFARSIPAWFMPILKLSFLRSGVIALIIVVFGMNRGLLDCNHEMYCHFKNPRIIIYYLDIEGVSPWQEIAGMFGMLLFFRIVCYIGLKWRLRT</sequence>
<evidence type="ECO:0000313" key="11">
    <source>
        <dbReference type="EMBL" id="QAV55732.1"/>
    </source>
</evidence>
<feature type="transmembrane region" description="Helical" evidence="9">
    <location>
        <begin position="472"/>
        <end position="495"/>
    </location>
</feature>
<evidence type="ECO:0000256" key="6">
    <source>
        <dbReference type="ARBA" id="ARBA00022840"/>
    </source>
</evidence>
<dbReference type="PROSITE" id="PS50893">
    <property type="entry name" value="ABC_TRANSPORTER_2"/>
    <property type="match status" value="1"/>
</dbReference>
<dbReference type="GO" id="GO:0140359">
    <property type="term" value="F:ABC-type transporter activity"/>
    <property type="evidence" value="ECO:0007669"/>
    <property type="project" value="InterPro"/>
</dbReference>
<feature type="transmembrane region" description="Helical" evidence="9">
    <location>
        <begin position="398"/>
        <end position="420"/>
    </location>
</feature>
<proteinExistence type="evidence at transcript level"/>
<keyword evidence="8 9" id="KW-0472">Membrane</keyword>
<dbReference type="Pfam" id="PF19055">
    <property type="entry name" value="ABC2_membrane_7"/>
    <property type="match status" value="1"/>
</dbReference>
<dbReference type="InterPro" id="IPR003439">
    <property type="entry name" value="ABC_transporter-like_ATP-bd"/>
</dbReference>
<dbReference type="Pfam" id="PF00005">
    <property type="entry name" value="ABC_tran"/>
    <property type="match status" value="1"/>
</dbReference>
<dbReference type="PANTHER" id="PTHR48041">
    <property type="entry name" value="ABC TRANSPORTER G FAMILY MEMBER 28"/>
    <property type="match status" value="1"/>
</dbReference>
<gene>
    <name evidence="11" type="primary">ABCG9</name>
</gene>
<feature type="transmembrane region" description="Helical" evidence="9">
    <location>
        <begin position="593"/>
        <end position="611"/>
    </location>
</feature>
<comment type="subcellular location">
    <subcellularLocation>
        <location evidence="1">Membrane</location>
        <topology evidence="1">Multi-pass membrane protein</topology>
    </subcellularLocation>
</comment>
<dbReference type="InterPro" id="IPR050352">
    <property type="entry name" value="ABCG_transporters"/>
</dbReference>
<evidence type="ECO:0000256" key="7">
    <source>
        <dbReference type="ARBA" id="ARBA00022989"/>
    </source>
</evidence>
<keyword evidence="6 11" id="KW-0067">ATP-binding</keyword>
<evidence type="ECO:0000256" key="3">
    <source>
        <dbReference type="ARBA" id="ARBA00022448"/>
    </source>
</evidence>
<dbReference type="Gene3D" id="3.40.50.300">
    <property type="entry name" value="P-loop containing nucleotide triphosphate hydrolases"/>
    <property type="match status" value="1"/>
</dbReference>
<protein>
    <submittedName>
        <fullName evidence="11">ATP-binding cassette sub-family G member 1-like protein</fullName>
    </submittedName>
</protein>
<dbReference type="InterPro" id="IPR043926">
    <property type="entry name" value="ABCG_dom"/>
</dbReference>